<dbReference type="GO" id="GO:0070006">
    <property type="term" value="F:metalloaminopeptidase activity"/>
    <property type="evidence" value="ECO:0007669"/>
    <property type="project" value="TreeGrafter"/>
</dbReference>
<dbReference type="Proteomes" id="UP000595437">
    <property type="component" value="Chromosome 3"/>
</dbReference>
<dbReference type="GO" id="GO:0042277">
    <property type="term" value="F:peptide binding"/>
    <property type="evidence" value="ECO:0007669"/>
    <property type="project" value="TreeGrafter"/>
</dbReference>
<gene>
    <name evidence="2" type="ORF">FKW44_004324</name>
</gene>
<accession>A0A7T8HLS2</accession>
<dbReference type="PANTHER" id="PTHR11533:SF174">
    <property type="entry name" value="PUROMYCIN-SENSITIVE AMINOPEPTIDASE-RELATED"/>
    <property type="match status" value="1"/>
</dbReference>
<proteinExistence type="predicted"/>
<name>A0A7T8HLS2_CALRO</name>
<keyword evidence="2" id="KW-0031">Aminopeptidase</keyword>
<keyword evidence="2" id="KW-0378">Hydrolase</keyword>
<dbReference type="GO" id="GO:0005737">
    <property type="term" value="C:cytoplasm"/>
    <property type="evidence" value="ECO:0007669"/>
    <property type="project" value="TreeGrafter"/>
</dbReference>
<dbReference type="GO" id="GO:0008270">
    <property type="term" value="F:zinc ion binding"/>
    <property type="evidence" value="ECO:0007669"/>
    <property type="project" value="TreeGrafter"/>
</dbReference>
<dbReference type="Pfam" id="PF17900">
    <property type="entry name" value="Peptidase_M1_N"/>
    <property type="match status" value="1"/>
</dbReference>
<dbReference type="GO" id="GO:0006508">
    <property type="term" value="P:proteolysis"/>
    <property type="evidence" value="ECO:0007669"/>
    <property type="project" value="TreeGrafter"/>
</dbReference>
<dbReference type="SUPFAM" id="SSF63737">
    <property type="entry name" value="Leukotriene A4 hydrolase N-terminal domain"/>
    <property type="match status" value="1"/>
</dbReference>
<dbReference type="EMBL" id="CP045892">
    <property type="protein sequence ID" value="QQP52235.1"/>
    <property type="molecule type" value="Genomic_DNA"/>
</dbReference>
<evidence type="ECO:0000313" key="2">
    <source>
        <dbReference type="EMBL" id="QQP52235.1"/>
    </source>
</evidence>
<dbReference type="GO" id="GO:0005615">
    <property type="term" value="C:extracellular space"/>
    <property type="evidence" value="ECO:0007669"/>
    <property type="project" value="TreeGrafter"/>
</dbReference>
<feature type="domain" description="Aminopeptidase N-like N-terminal" evidence="1">
    <location>
        <begin position="13"/>
        <end position="146"/>
    </location>
</feature>
<dbReference type="AlphaFoldDB" id="A0A7T8HLS2"/>
<protein>
    <submittedName>
        <fullName evidence="2">Aminopeptidase</fullName>
    </submittedName>
</protein>
<dbReference type="PANTHER" id="PTHR11533">
    <property type="entry name" value="PROTEASE M1 ZINC METALLOPROTEASE"/>
    <property type="match status" value="1"/>
</dbReference>
<dbReference type="InterPro" id="IPR042097">
    <property type="entry name" value="Aminopeptidase_N-like_N_sf"/>
</dbReference>
<dbReference type="InterPro" id="IPR050344">
    <property type="entry name" value="Peptidase_M1_aminopeptidases"/>
</dbReference>
<dbReference type="OrthoDB" id="6749331at2759"/>
<dbReference type="InterPro" id="IPR045357">
    <property type="entry name" value="Aminopeptidase_N-like_N"/>
</dbReference>
<keyword evidence="2" id="KW-0645">Protease</keyword>
<evidence type="ECO:0000259" key="1">
    <source>
        <dbReference type="Pfam" id="PF17900"/>
    </source>
</evidence>
<sequence length="146" mass="16290">MKPEFKRLSSNAVPSHYDLFLRPVYGDWKTHGTVSVHFKLLAPSNVLELNALDMEVTSAKIRDGPKSTSTELNAELQVLKILFPEGALSPGEHVLEMEFISELSTSLKGFYRCQSASETILCTQFESTSARSCFPCWDEPAIKATF</sequence>
<keyword evidence="3" id="KW-1185">Reference proteome</keyword>
<reference evidence="3" key="1">
    <citation type="submission" date="2021-01" db="EMBL/GenBank/DDBJ databases">
        <title>Caligus Genome Assembly.</title>
        <authorList>
            <person name="Gallardo-Escarate C."/>
        </authorList>
    </citation>
    <scope>NUCLEOTIDE SEQUENCE [LARGE SCALE GENOMIC DNA]</scope>
</reference>
<evidence type="ECO:0000313" key="3">
    <source>
        <dbReference type="Proteomes" id="UP000595437"/>
    </source>
</evidence>
<dbReference type="Gene3D" id="2.60.40.1730">
    <property type="entry name" value="tricorn interacting facor f3 domain"/>
    <property type="match status" value="1"/>
</dbReference>
<organism evidence="2 3">
    <name type="scientific">Caligus rogercresseyi</name>
    <name type="common">Sea louse</name>
    <dbReference type="NCBI Taxonomy" id="217165"/>
    <lineage>
        <taxon>Eukaryota</taxon>
        <taxon>Metazoa</taxon>
        <taxon>Ecdysozoa</taxon>
        <taxon>Arthropoda</taxon>
        <taxon>Crustacea</taxon>
        <taxon>Multicrustacea</taxon>
        <taxon>Hexanauplia</taxon>
        <taxon>Copepoda</taxon>
        <taxon>Siphonostomatoida</taxon>
        <taxon>Caligidae</taxon>
        <taxon>Caligus</taxon>
    </lineage>
</organism>
<feature type="non-terminal residue" evidence="2">
    <location>
        <position position="146"/>
    </location>
</feature>
<dbReference type="GO" id="GO:0043171">
    <property type="term" value="P:peptide catabolic process"/>
    <property type="evidence" value="ECO:0007669"/>
    <property type="project" value="TreeGrafter"/>
</dbReference>
<dbReference type="GO" id="GO:0016020">
    <property type="term" value="C:membrane"/>
    <property type="evidence" value="ECO:0007669"/>
    <property type="project" value="TreeGrafter"/>
</dbReference>